<reference evidence="3 4" key="1">
    <citation type="submission" date="2019-12" db="EMBL/GenBank/DDBJ databases">
        <authorList>
            <person name="Yuan C.-G."/>
        </authorList>
    </citation>
    <scope>NUCLEOTIDE SEQUENCE [LARGE SCALE GENOMIC DNA]</scope>
    <source>
        <strain evidence="3 4">KCTC 23863</strain>
    </source>
</reference>
<dbReference type="EMBL" id="WURB01000029">
    <property type="protein sequence ID" value="MXQ14266.1"/>
    <property type="molecule type" value="Genomic_DNA"/>
</dbReference>
<gene>
    <name evidence="3" type="ORF">GR328_22985</name>
</gene>
<evidence type="ECO:0000256" key="1">
    <source>
        <dbReference type="SAM" id="MobiDB-lite"/>
    </source>
</evidence>
<reference evidence="3 4" key="2">
    <citation type="submission" date="2020-01" db="EMBL/GenBank/DDBJ databases">
        <title>Microvirga sp. nov., an arsenate reduction bacterium isolated from Tibet hotspring sediments.</title>
        <authorList>
            <person name="Xian W.-D."/>
            <person name="Li W.-J."/>
        </authorList>
    </citation>
    <scope>NUCLEOTIDE SEQUENCE [LARGE SCALE GENOMIC DNA]</scope>
    <source>
        <strain evidence="3 4">KCTC 23863</strain>
    </source>
</reference>
<proteinExistence type="predicted"/>
<dbReference type="AlphaFoldDB" id="A0A7X3MW39"/>
<sequence>MFAVSKRVTIECIVLQRSLAPTVVSRRVVICSAGARCLRSFSRVHAIESSDSSRSRRQRCRALEALLRWESPTSQPGGTARGARTPVPERWGRHGAGSRKDLSIRSRGDEAWRREVLHLNNSIAEEDFELNEKNYPSLKQPNEPNFFDGDRETSGQAFWNQEPCMSNCASEPAKVVGRARALDVTSRTARAPRPSRIMHDGKRKFTQMEDASPVASILRAVLAGLSGSLAAAALTLAPTARATTAPHPLRIGDIAVTVIGGGDHEMPVAFQLPRTPDEEIDELFRAGGMEPPRQLTPPTNVSLVKARSEPMLIEAGSGTTFQATAGRLADHMEEAGIDREAITRVVFTHAHADRLWGVTDDFDGTERFPNASCLISSPERDFWTHPDALS</sequence>
<dbReference type="InterPro" id="IPR036866">
    <property type="entry name" value="RibonucZ/Hydroxyglut_hydro"/>
</dbReference>
<feature type="region of interest" description="Disordered" evidence="1">
    <location>
        <begin position="71"/>
        <end position="102"/>
    </location>
</feature>
<comment type="caution">
    <text evidence="3">The sequence shown here is derived from an EMBL/GenBank/DDBJ whole genome shotgun (WGS) entry which is preliminary data.</text>
</comment>
<dbReference type="Gene3D" id="3.60.15.10">
    <property type="entry name" value="Ribonuclease Z/Hydroxyacylglutathione hydrolase-like"/>
    <property type="match status" value="1"/>
</dbReference>
<dbReference type="Pfam" id="PF00753">
    <property type="entry name" value="Lactamase_B"/>
    <property type="match status" value="1"/>
</dbReference>
<keyword evidence="3" id="KW-0378">Hydrolase</keyword>
<dbReference type="InterPro" id="IPR001279">
    <property type="entry name" value="Metallo-B-lactamas"/>
</dbReference>
<protein>
    <submittedName>
        <fullName evidence="3">MBL fold metallo-hydrolase</fullName>
    </submittedName>
</protein>
<evidence type="ECO:0000313" key="4">
    <source>
        <dbReference type="Proteomes" id="UP000436483"/>
    </source>
</evidence>
<dbReference type="SUPFAM" id="SSF56281">
    <property type="entry name" value="Metallo-hydrolase/oxidoreductase"/>
    <property type="match status" value="1"/>
</dbReference>
<accession>A0A7X3MW39</accession>
<dbReference type="Proteomes" id="UP000436483">
    <property type="component" value="Unassembled WGS sequence"/>
</dbReference>
<evidence type="ECO:0000259" key="2">
    <source>
        <dbReference type="Pfam" id="PF00753"/>
    </source>
</evidence>
<organism evidence="3 4">
    <name type="scientific">Microvirga makkahensis</name>
    <dbReference type="NCBI Taxonomy" id="1128670"/>
    <lineage>
        <taxon>Bacteria</taxon>
        <taxon>Pseudomonadati</taxon>
        <taxon>Pseudomonadota</taxon>
        <taxon>Alphaproteobacteria</taxon>
        <taxon>Hyphomicrobiales</taxon>
        <taxon>Methylobacteriaceae</taxon>
        <taxon>Microvirga</taxon>
    </lineage>
</organism>
<dbReference type="GO" id="GO:0016787">
    <property type="term" value="F:hydrolase activity"/>
    <property type="evidence" value="ECO:0007669"/>
    <property type="project" value="UniProtKB-KW"/>
</dbReference>
<dbReference type="OrthoDB" id="9773738at2"/>
<dbReference type="RefSeq" id="WP_160887994.1">
    <property type="nucleotide sequence ID" value="NZ_WURB01000029.1"/>
</dbReference>
<keyword evidence="4" id="KW-1185">Reference proteome</keyword>
<feature type="domain" description="Metallo-beta-lactamase" evidence="2">
    <location>
        <begin position="298"/>
        <end position="358"/>
    </location>
</feature>
<name>A0A7X3MW39_9HYPH</name>
<evidence type="ECO:0000313" key="3">
    <source>
        <dbReference type="EMBL" id="MXQ14266.1"/>
    </source>
</evidence>